<dbReference type="GO" id="GO:0005524">
    <property type="term" value="F:ATP binding"/>
    <property type="evidence" value="ECO:0007669"/>
    <property type="project" value="UniProtKB-UniRule"/>
</dbReference>
<dbReference type="SUPFAM" id="SSF55326">
    <property type="entry name" value="PurM N-terminal domain-like"/>
    <property type="match status" value="1"/>
</dbReference>
<feature type="binding site" evidence="2">
    <location>
        <position position="206"/>
    </location>
    <ligand>
        <name>Mg(2+)</name>
        <dbReference type="ChEBI" id="CHEBI:18420"/>
        <label>3</label>
    </ligand>
</feature>
<keyword evidence="2 6" id="KW-0418">Kinase</keyword>
<feature type="domain" description="PurM-like N-terminal" evidence="4">
    <location>
        <begin position="25"/>
        <end position="136"/>
    </location>
</feature>
<feature type="binding site" evidence="2">
    <location>
        <position position="208"/>
    </location>
    <ligand>
        <name>ATP</name>
        <dbReference type="ChEBI" id="CHEBI:30616"/>
    </ligand>
</feature>
<feature type="binding site" evidence="2">
    <location>
        <position position="50"/>
    </location>
    <ligand>
        <name>substrate</name>
    </ligand>
</feature>
<dbReference type="InterPro" id="IPR016188">
    <property type="entry name" value="PurM-like_N"/>
</dbReference>
<comment type="pathway">
    <text evidence="2">Cofactor biosynthesis; thiamine diphosphate biosynthesis; thiamine diphosphate from thiamine phosphate: step 1/1.</text>
</comment>
<dbReference type="GO" id="GO:0009030">
    <property type="term" value="F:thiamine-phosphate kinase activity"/>
    <property type="evidence" value="ECO:0007669"/>
    <property type="project" value="UniProtKB-UniRule"/>
</dbReference>
<dbReference type="Pfam" id="PF00586">
    <property type="entry name" value="AIRS"/>
    <property type="match status" value="1"/>
</dbReference>
<dbReference type="OrthoDB" id="9802811at2"/>
<feature type="binding site" evidence="2">
    <location>
        <position position="43"/>
    </location>
    <ligand>
        <name>Mg(2+)</name>
        <dbReference type="ChEBI" id="CHEBI:18420"/>
        <label>2</label>
    </ligand>
</feature>
<evidence type="ECO:0000313" key="7">
    <source>
        <dbReference type="Proteomes" id="UP000001989"/>
    </source>
</evidence>
<dbReference type="EC" id="2.7.4.16" evidence="2"/>
<name>A0A9J9HCN1_RHIWR</name>
<feature type="binding site" evidence="2">
    <location>
        <position position="41"/>
    </location>
    <ligand>
        <name>Mg(2+)</name>
        <dbReference type="ChEBI" id="CHEBI:18420"/>
        <label>4</label>
    </ligand>
</feature>
<dbReference type="NCBIfam" id="TIGR01379">
    <property type="entry name" value="thiL"/>
    <property type="match status" value="1"/>
</dbReference>
<dbReference type="InterPro" id="IPR036676">
    <property type="entry name" value="PurM-like_C_sf"/>
</dbReference>
<proteinExistence type="inferred from homology"/>
<comment type="caution">
    <text evidence="2">Lacks conserved residue(s) required for the propagation of feature annotation.</text>
</comment>
<feature type="binding site" evidence="2">
    <location>
        <position position="26"/>
    </location>
    <ligand>
        <name>Mg(2+)</name>
        <dbReference type="ChEBI" id="CHEBI:18420"/>
        <label>4</label>
    </ligand>
</feature>
<feature type="binding site" evidence="2">
    <location>
        <position position="43"/>
    </location>
    <ligand>
        <name>Mg(2+)</name>
        <dbReference type="ChEBI" id="CHEBI:18420"/>
        <label>1</label>
    </ligand>
</feature>
<feature type="binding site" evidence="2">
    <location>
        <position position="71"/>
    </location>
    <ligand>
        <name>Mg(2+)</name>
        <dbReference type="ChEBI" id="CHEBI:18420"/>
        <label>4</label>
    </ligand>
</feature>
<dbReference type="Gene3D" id="3.90.650.10">
    <property type="entry name" value="PurM-like C-terminal domain"/>
    <property type="match status" value="1"/>
</dbReference>
<dbReference type="InterPro" id="IPR006283">
    <property type="entry name" value="ThiL-like"/>
</dbReference>
<dbReference type="PANTHER" id="PTHR30270">
    <property type="entry name" value="THIAMINE-MONOPHOSPHATE KINASE"/>
    <property type="match status" value="1"/>
</dbReference>
<keyword evidence="7" id="KW-1185">Reference proteome</keyword>
<feature type="binding site" evidence="2">
    <location>
        <position position="145"/>
    </location>
    <ligand>
        <name>ATP</name>
        <dbReference type="ChEBI" id="CHEBI:30616"/>
    </ligand>
</feature>
<evidence type="ECO:0000256" key="2">
    <source>
        <dbReference type="HAMAP-Rule" id="MF_02128"/>
    </source>
</evidence>
<feature type="binding site" evidence="2">
    <location>
        <begin position="116"/>
        <end position="117"/>
    </location>
    <ligand>
        <name>ATP</name>
        <dbReference type="ChEBI" id="CHEBI:30616"/>
    </ligand>
</feature>
<feature type="region of interest" description="Disordered" evidence="3">
    <location>
        <begin position="291"/>
        <end position="310"/>
    </location>
</feature>
<organism evidence="6 7">
    <name type="scientific">Rhizorhabdus wittichii (strain DSM 6014 / CCUG 31198 / JCM 15750 / NBRC 105917 / EY 4224 / RW1)</name>
    <name type="common">Sphingomonas wittichii</name>
    <dbReference type="NCBI Taxonomy" id="392499"/>
    <lineage>
        <taxon>Bacteria</taxon>
        <taxon>Pseudomonadati</taxon>
        <taxon>Pseudomonadota</taxon>
        <taxon>Alphaproteobacteria</taxon>
        <taxon>Sphingomonadales</taxon>
        <taxon>Sphingomonadaceae</taxon>
        <taxon>Rhizorhabdus</taxon>
    </lineage>
</organism>
<comment type="catalytic activity">
    <reaction evidence="2">
        <text>thiamine phosphate + ATP = thiamine diphosphate + ADP</text>
        <dbReference type="Rhea" id="RHEA:15913"/>
        <dbReference type="ChEBI" id="CHEBI:30616"/>
        <dbReference type="ChEBI" id="CHEBI:37575"/>
        <dbReference type="ChEBI" id="CHEBI:58937"/>
        <dbReference type="ChEBI" id="CHEBI:456216"/>
        <dbReference type="EC" id="2.7.4.16"/>
    </reaction>
</comment>
<dbReference type="SUPFAM" id="SSF56042">
    <property type="entry name" value="PurM C-terminal domain-like"/>
    <property type="match status" value="1"/>
</dbReference>
<comment type="miscellaneous">
    <text evidence="2">Reaction mechanism of ThiL seems to utilize a direct, inline transfer of the gamma-phosphate of ATP to TMP rather than a phosphorylated enzyme intermediate.</text>
</comment>
<keyword evidence="1 2" id="KW-0784">Thiamine biosynthesis</keyword>
<accession>A0A9J9HCN1</accession>
<dbReference type="GO" id="GO:0009228">
    <property type="term" value="P:thiamine biosynthetic process"/>
    <property type="evidence" value="ECO:0007669"/>
    <property type="project" value="UniProtKB-KW"/>
</dbReference>
<dbReference type="Gene3D" id="3.30.1330.10">
    <property type="entry name" value="PurM-like, N-terminal domain"/>
    <property type="match status" value="1"/>
</dbReference>
<dbReference type="CDD" id="cd02194">
    <property type="entry name" value="ThiL"/>
    <property type="match status" value="1"/>
</dbReference>
<dbReference type="HAMAP" id="MF_02128">
    <property type="entry name" value="TMP_kinase"/>
    <property type="match status" value="1"/>
</dbReference>
<evidence type="ECO:0000259" key="5">
    <source>
        <dbReference type="Pfam" id="PF02769"/>
    </source>
</evidence>
<comment type="function">
    <text evidence="2">Catalyzes the ATP-dependent phosphorylation of thiamine-monophosphate (TMP) to form thiamine-pyrophosphate (TPP), the active form of vitamin B1.</text>
</comment>
<feature type="binding site" evidence="2">
    <location>
        <position position="26"/>
    </location>
    <ligand>
        <name>Mg(2+)</name>
        <dbReference type="ChEBI" id="CHEBI:18420"/>
        <label>3</label>
    </ligand>
</feature>
<dbReference type="PANTHER" id="PTHR30270:SF0">
    <property type="entry name" value="THIAMINE-MONOPHOSPHATE KINASE"/>
    <property type="match status" value="1"/>
</dbReference>
<evidence type="ECO:0000256" key="3">
    <source>
        <dbReference type="SAM" id="MobiDB-lite"/>
    </source>
</evidence>
<keyword evidence="2 6" id="KW-0808">Transferase</keyword>
<reference evidence="6 7" key="1">
    <citation type="journal article" date="2010" name="J. Bacteriol.">
        <title>Genome sequence of the dioxin-mineralizing bacterium Sphingomonas wittichii RW1.</title>
        <authorList>
            <person name="Miller T.R."/>
            <person name="Delcher A.L."/>
            <person name="Salzberg S.L."/>
            <person name="Saunders E."/>
            <person name="Detter J.C."/>
            <person name="Halden R.U."/>
        </authorList>
    </citation>
    <scope>NUCLEOTIDE SEQUENCE [LARGE SCALE GENOMIC DNA]</scope>
    <source>
        <strain evidence="7">DSM 6014 / CCUG 31198 / JCM 15750 / NBRC 105917 / EY 4224 / RW1</strain>
    </source>
</reference>
<evidence type="ECO:0000256" key="1">
    <source>
        <dbReference type="ARBA" id="ARBA00022977"/>
    </source>
</evidence>
<feature type="binding site" evidence="2">
    <location>
        <position position="257"/>
    </location>
    <ligand>
        <name>substrate</name>
    </ligand>
</feature>
<evidence type="ECO:0000313" key="6">
    <source>
        <dbReference type="EMBL" id="ABQ69128.1"/>
    </source>
</evidence>
<keyword evidence="2" id="KW-0460">Magnesium</keyword>
<feature type="binding site" evidence="2">
    <location>
        <position position="209"/>
    </location>
    <ligand>
        <name>Mg(2+)</name>
        <dbReference type="ChEBI" id="CHEBI:18420"/>
        <label>5</label>
    </ligand>
</feature>
<dbReference type="AlphaFoldDB" id="A0A9J9HCN1"/>
<comment type="similarity">
    <text evidence="2">Belongs to the thiamine-monophosphate kinase family.</text>
</comment>
<feature type="domain" description="PurM-like C-terminal" evidence="5">
    <location>
        <begin position="149"/>
        <end position="291"/>
    </location>
</feature>
<dbReference type="GO" id="GO:0000287">
    <property type="term" value="F:magnesium ion binding"/>
    <property type="evidence" value="ECO:0007669"/>
    <property type="project" value="UniProtKB-UniRule"/>
</dbReference>
<keyword evidence="2" id="KW-0067">ATP-binding</keyword>
<dbReference type="EMBL" id="CP000699">
    <property type="protein sequence ID" value="ABQ69128.1"/>
    <property type="molecule type" value="Genomic_DNA"/>
</dbReference>
<dbReference type="InterPro" id="IPR010918">
    <property type="entry name" value="PurM-like_C_dom"/>
</dbReference>
<sequence>MSDEQRLIDRLRGLARHPGARGLADDAAVLPAPVGRDLVLTHDMLVEGVHYLPGDPAGDVAWKLLAVNLSDLAAKGAEPLGVLMGFGLTGAADWDAAFVDGLGRALDHFGVPLLGGDTVAQPAGAARVLGLTAIGQAPAGGAPDRRGAKAGDLLVLTGPVGDAGLGLRIARGEVEGPRRLLKAYRLPMPRLAEGRALAPLADAMADVSDGLLIDAARIAAASGLAVAIDLDAVPLSDEARAFGEDRAARLAAATAGDDYQLIAAVPPAAAAAAAHHAVVIGRFEAGSGLHLHDRDGPVPLPGTLGYEHRR</sequence>
<feature type="binding site" evidence="2">
    <location>
        <position position="117"/>
    </location>
    <ligand>
        <name>Mg(2+)</name>
        <dbReference type="ChEBI" id="CHEBI:18420"/>
        <label>1</label>
    </ligand>
</feature>
<protein>
    <recommendedName>
        <fullName evidence="2">Thiamine-monophosphate kinase</fullName>
        <shortName evidence="2">TMP kinase</shortName>
        <shortName evidence="2">Thiamine-phosphate kinase</shortName>
        <ecNumber evidence="2">2.7.4.16</ecNumber>
    </recommendedName>
</protein>
<dbReference type="Pfam" id="PF02769">
    <property type="entry name" value="AIRS_C"/>
    <property type="match status" value="1"/>
</dbReference>
<dbReference type="InterPro" id="IPR036921">
    <property type="entry name" value="PurM-like_N_sf"/>
</dbReference>
<feature type="binding site" evidence="2">
    <location>
        <position position="71"/>
    </location>
    <ligand>
        <name>Mg(2+)</name>
        <dbReference type="ChEBI" id="CHEBI:18420"/>
        <label>3</label>
    </ligand>
</feature>
<keyword evidence="2" id="KW-0547">Nucleotide-binding</keyword>
<dbReference type="GO" id="GO:0009229">
    <property type="term" value="P:thiamine diphosphate biosynthetic process"/>
    <property type="evidence" value="ECO:0007669"/>
    <property type="project" value="UniProtKB-UniRule"/>
</dbReference>
<gene>
    <name evidence="2" type="primary">thiL</name>
    <name evidence="6" type="ordered locus">Swit_2773</name>
</gene>
<dbReference type="Proteomes" id="UP000001989">
    <property type="component" value="Chromosome"/>
</dbReference>
<dbReference type="KEGG" id="swi:Swit_2773"/>
<dbReference type="PIRSF" id="PIRSF005303">
    <property type="entry name" value="Thiam_monoph_kin"/>
    <property type="match status" value="1"/>
</dbReference>
<feature type="binding site" evidence="2">
    <location>
        <position position="306"/>
    </location>
    <ligand>
        <name>substrate</name>
    </ligand>
</feature>
<evidence type="ECO:0000259" key="4">
    <source>
        <dbReference type="Pfam" id="PF00586"/>
    </source>
</evidence>
<keyword evidence="2" id="KW-0479">Metal-binding</keyword>
<feature type="binding site" evidence="2">
    <location>
        <position position="71"/>
    </location>
    <ligand>
        <name>Mg(2+)</name>
        <dbReference type="ChEBI" id="CHEBI:18420"/>
        <label>2</label>
    </ligand>
</feature>